<evidence type="ECO:0000256" key="1">
    <source>
        <dbReference type="SAM" id="Phobius"/>
    </source>
</evidence>
<protein>
    <submittedName>
        <fullName evidence="2">Uncharacterized protein</fullName>
    </submittedName>
</protein>
<dbReference type="EMBL" id="MN740208">
    <property type="protein sequence ID" value="QHT93545.1"/>
    <property type="molecule type" value="Genomic_DNA"/>
</dbReference>
<feature type="transmembrane region" description="Helical" evidence="1">
    <location>
        <begin position="15"/>
        <end position="32"/>
    </location>
</feature>
<organism evidence="2">
    <name type="scientific">viral metagenome</name>
    <dbReference type="NCBI Taxonomy" id="1070528"/>
    <lineage>
        <taxon>unclassified sequences</taxon>
        <taxon>metagenomes</taxon>
        <taxon>organismal metagenomes</taxon>
    </lineage>
</organism>
<dbReference type="AlphaFoldDB" id="A0A6C0IM23"/>
<reference evidence="2" key="1">
    <citation type="journal article" date="2020" name="Nature">
        <title>Giant virus diversity and host interactions through global metagenomics.</title>
        <authorList>
            <person name="Schulz F."/>
            <person name="Roux S."/>
            <person name="Paez-Espino D."/>
            <person name="Jungbluth S."/>
            <person name="Walsh D.A."/>
            <person name="Denef V.J."/>
            <person name="McMahon K.D."/>
            <person name="Konstantinidis K.T."/>
            <person name="Eloe-Fadrosh E.A."/>
            <person name="Kyrpides N.C."/>
            <person name="Woyke T."/>
        </authorList>
    </citation>
    <scope>NUCLEOTIDE SEQUENCE</scope>
    <source>
        <strain evidence="2">GVMAG-M-3300024252-29</strain>
    </source>
</reference>
<keyword evidence="1" id="KW-1133">Transmembrane helix</keyword>
<accession>A0A6C0IM23</accession>
<keyword evidence="1" id="KW-0812">Transmembrane</keyword>
<sequence length="78" mass="9074">MNLQKFFNTSVGKHIMSAILGFGLATMFRVVCKERNCIIFKAPDFNEIEGKVFNQDNKCYKFETKSIRCRKDVKSVQM</sequence>
<keyword evidence="1" id="KW-0472">Membrane</keyword>
<name>A0A6C0IM23_9ZZZZ</name>
<proteinExistence type="predicted"/>
<evidence type="ECO:0000313" key="2">
    <source>
        <dbReference type="EMBL" id="QHT93545.1"/>
    </source>
</evidence>